<dbReference type="InterPro" id="IPR000719">
    <property type="entry name" value="Prot_kinase_dom"/>
</dbReference>
<comment type="caution">
    <text evidence="6">The sequence shown here is derived from an EMBL/GenBank/DDBJ whole genome shotgun (WGS) entry which is preliminary data.</text>
</comment>
<dbReference type="InterPro" id="IPR008266">
    <property type="entry name" value="Tyr_kinase_AS"/>
</dbReference>
<keyword evidence="3 6" id="KW-0418">Kinase</keyword>
<dbReference type="Gene3D" id="1.10.510.10">
    <property type="entry name" value="Transferase(Phosphotransferase) domain 1"/>
    <property type="match status" value="1"/>
</dbReference>
<organism evidence="6 7">
    <name type="scientific">Mycena rosella</name>
    <name type="common">Pink bonnet</name>
    <name type="synonym">Agaricus rosellus</name>
    <dbReference type="NCBI Taxonomy" id="1033263"/>
    <lineage>
        <taxon>Eukaryota</taxon>
        <taxon>Fungi</taxon>
        <taxon>Dikarya</taxon>
        <taxon>Basidiomycota</taxon>
        <taxon>Agaricomycotina</taxon>
        <taxon>Agaricomycetes</taxon>
        <taxon>Agaricomycetidae</taxon>
        <taxon>Agaricales</taxon>
        <taxon>Marasmiineae</taxon>
        <taxon>Mycenaceae</taxon>
        <taxon>Mycena</taxon>
    </lineage>
</organism>
<keyword evidence="7" id="KW-1185">Reference proteome</keyword>
<keyword evidence="2" id="KW-0547">Nucleotide-binding</keyword>
<keyword evidence="1" id="KW-0808">Transferase</keyword>
<name>A0AAD7BRP0_MYCRO</name>
<dbReference type="AlphaFoldDB" id="A0AAD7BRP0"/>
<dbReference type="PANTHER" id="PTHR44329:SF288">
    <property type="entry name" value="MITOGEN-ACTIVATED PROTEIN KINASE KINASE KINASE 20"/>
    <property type="match status" value="1"/>
</dbReference>
<feature type="domain" description="Protein kinase" evidence="5">
    <location>
        <begin position="89"/>
        <end position="369"/>
    </location>
</feature>
<dbReference type="InterPro" id="IPR001245">
    <property type="entry name" value="Ser-Thr/Tyr_kinase_cat_dom"/>
</dbReference>
<accession>A0AAD7BRP0</accession>
<evidence type="ECO:0000256" key="3">
    <source>
        <dbReference type="ARBA" id="ARBA00022777"/>
    </source>
</evidence>
<dbReference type="Pfam" id="PF07714">
    <property type="entry name" value="PK_Tyr_Ser-Thr"/>
    <property type="match status" value="1"/>
</dbReference>
<proteinExistence type="predicted"/>
<evidence type="ECO:0000256" key="4">
    <source>
        <dbReference type="ARBA" id="ARBA00022840"/>
    </source>
</evidence>
<dbReference type="GO" id="GO:0005524">
    <property type="term" value="F:ATP binding"/>
    <property type="evidence" value="ECO:0007669"/>
    <property type="project" value="UniProtKB-KW"/>
</dbReference>
<dbReference type="GO" id="GO:0004674">
    <property type="term" value="F:protein serine/threonine kinase activity"/>
    <property type="evidence" value="ECO:0007669"/>
    <property type="project" value="TreeGrafter"/>
</dbReference>
<evidence type="ECO:0000313" key="7">
    <source>
        <dbReference type="Proteomes" id="UP001221757"/>
    </source>
</evidence>
<keyword evidence="4" id="KW-0067">ATP-binding</keyword>
<dbReference type="SUPFAM" id="SSF56112">
    <property type="entry name" value="Protein kinase-like (PK-like)"/>
    <property type="match status" value="1"/>
</dbReference>
<evidence type="ECO:0000313" key="6">
    <source>
        <dbReference type="EMBL" id="KAJ7628291.1"/>
    </source>
</evidence>
<sequence length="424" mass="47040">MSLAERSVATPDIGALIERLDKVFHDGQEYTKFLGCRGASAQKLLDSLQDLLDYDSTLIPINKRRFNKALISLSEESGLLPRCLTISGLKQGKLVAGGAFADVYKGSLDGLSIAVKMMRVFEDSDIATLLKQFGREALIWRQLCHPNLLPFIGLYYFQKRMCLVSPWMDNGHIVAFLKKEVRDTDHLLSIILDVALGLKDLHDKGIVHGDLTGTNILVTPSHTACIADFGLSSIKTAISSVQLRNSSKRPHGTIRYQAPELFQGKHNDLCSDIYAFGCVVFEMMTEEPPFPELGDGAVINAVLEGRRPSRPTLCSGTPSLDSLWNLLQNCWEELPEMRPTAAQIVERLMGPDIQAMQTESNVDWAHPFTPRLRHQVLGGRALPSVLEVEGMIFGDSEFQLSLHRIFDANCQCEAALREGVVYTV</sequence>
<evidence type="ECO:0000256" key="1">
    <source>
        <dbReference type="ARBA" id="ARBA00022679"/>
    </source>
</evidence>
<protein>
    <submittedName>
        <fullName evidence="6">Kinase-like domain-containing protein</fullName>
    </submittedName>
</protein>
<gene>
    <name evidence="6" type="ORF">B0H17DRAFT_995876</name>
</gene>
<evidence type="ECO:0000259" key="5">
    <source>
        <dbReference type="PROSITE" id="PS50011"/>
    </source>
</evidence>
<dbReference type="EMBL" id="JARKIE010000551">
    <property type="protein sequence ID" value="KAJ7628291.1"/>
    <property type="molecule type" value="Genomic_DNA"/>
</dbReference>
<dbReference type="InterPro" id="IPR051681">
    <property type="entry name" value="Ser/Thr_Kinases-Pseudokinases"/>
</dbReference>
<dbReference type="InterPro" id="IPR011009">
    <property type="entry name" value="Kinase-like_dom_sf"/>
</dbReference>
<dbReference type="PROSITE" id="PS00109">
    <property type="entry name" value="PROTEIN_KINASE_TYR"/>
    <property type="match status" value="1"/>
</dbReference>
<dbReference type="PROSITE" id="PS50011">
    <property type="entry name" value="PROTEIN_KINASE_DOM"/>
    <property type="match status" value="1"/>
</dbReference>
<reference evidence="6" key="1">
    <citation type="submission" date="2023-03" db="EMBL/GenBank/DDBJ databases">
        <title>Massive genome expansion in bonnet fungi (Mycena s.s.) driven by repeated elements and novel gene families across ecological guilds.</title>
        <authorList>
            <consortium name="Lawrence Berkeley National Laboratory"/>
            <person name="Harder C.B."/>
            <person name="Miyauchi S."/>
            <person name="Viragh M."/>
            <person name="Kuo A."/>
            <person name="Thoen E."/>
            <person name="Andreopoulos B."/>
            <person name="Lu D."/>
            <person name="Skrede I."/>
            <person name="Drula E."/>
            <person name="Henrissat B."/>
            <person name="Morin E."/>
            <person name="Kohler A."/>
            <person name="Barry K."/>
            <person name="LaButti K."/>
            <person name="Morin E."/>
            <person name="Salamov A."/>
            <person name="Lipzen A."/>
            <person name="Mereny Z."/>
            <person name="Hegedus B."/>
            <person name="Baldrian P."/>
            <person name="Stursova M."/>
            <person name="Weitz H."/>
            <person name="Taylor A."/>
            <person name="Grigoriev I.V."/>
            <person name="Nagy L.G."/>
            <person name="Martin F."/>
            <person name="Kauserud H."/>
        </authorList>
    </citation>
    <scope>NUCLEOTIDE SEQUENCE</scope>
    <source>
        <strain evidence="6">CBHHK067</strain>
    </source>
</reference>
<dbReference type="PANTHER" id="PTHR44329">
    <property type="entry name" value="SERINE/THREONINE-PROTEIN KINASE TNNI3K-RELATED"/>
    <property type="match status" value="1"/>
</dbReference>
<dbReference type="Proteomes" id="UP001221757">
    <property type="component" value="Unassembled WGS sequence"/>
</dbReference>
<evidence type="ECO:0000256" key="2">
    <source>
        <dbReference type="ARBA" id="ARBA00022741"/>
    </source>
</evidence>